<keyword evidence="2" id="KW-1185">Reference proteome</keyword>
<dbReference type="EMBL" id="BMWG01000005">
    <property type="protein sequence ID" value="GGZ29859.1"/>
    <property type="molecule type" value="Genomic_DNA"/>
</dbReference>
<dbReference type="AlphaFoldDB" id="A0A918USC8"/>
<accession>A0A918USC8</accession>
<reference evidence="1" key="2">
    <citation type="submission" date="2020-09" db="EMBL/GenBank/DDBJ databases">
        <authorList>
            <person name="Sun Q."/>
            <person name="Ohkuma M."/>
        </authorList>
    </citation>
    <scope>NUCLEOTIDE SEQUENCE</scope>
    <source>
        <strain evidence="1">JCM 4988</strain>
    </source>
</reference>
<comment type="caution">
    <text evidence="1">The sequence shown here is derived from an EMBL/GenBank/DDBJ whole genome shotgun (WGS) entry which is preliminary data.</text>
</comment>
<name>A0A918USC8_9ACTN</name>
<sequence>MNVSSTAPGGVRIGILGVNFGWGPHAALETVISEIRRTAPGECQVVAFGSEYGRSLMRNVVDDWCDFDSSDYEDLTRAAAAKDLDVALVTLDGFAARAFEAAGVRTVFVDLMPFLWHGADLAVPPLEVSRYLALRLPGLSPQTLDWMRSIHNLQWIGAVVPWESPATTRHAHGYAEGNRKAIVTLGGMLGLATRDTTTYPSLVLPGTIEALIETGFESVLIAANTPQADLDALVAPYAGHMEFSFGPLARTEYRTRIAESALCLSQPGLMSLLEASSCGTPLIRLPPQNVSGFQQAEIHRMATGAHTGVKWPTDVVDEAVAVRKAAETEAAGNDYVYQAIADGLRRRSDTTRLSIRAQLEKTIPECLALPADIWTGLVAKVGADGAKTAAEAVLDTARTEWRSDGAAWPGP</sequence>
<evidence type="ECO:0000313" key="1">
    <source>
        <dbReference type="EMBL" id="GGZ29859.1"/>
    </source>
</evidence>
<reference evidence="1" key="1">
    <citation type="journal article" date="2014" name="Int. J. Syst. Evol. Microbiol.">
        <title>Complete genome sequence of Corynebacterium casei LMG S-19264T (=DSM 44701T), isolated from a smear-ripened cheese.</title>
        <authorList>
            <consortium name="US DOE Joint Genome Institute (JGI-PGF)"/>
            <person name="Walter F."/>
            <person name="Albersmeier A."/>
            <person name="Kalinowski J."/>
            <person name="Ruckert C."/>
        </authorList>
    </citation>
    <scope>NUCLEOTIDE SEQUENCE</scope>
    <source>
        <strain evidence="1">JCM 4988</strain>
    </source>
</reference>
<proteinExistence type="predicted"/>
<organism evidence="1 2">
    <name type="scientific">Streptomyces inusitatus</name>
    <dbReference type="NCBI Taxonomy" id="68221"/>
    <lineage>
        <taxon>Bacteria</taxon>
        <taxon>Bacillati</taxon>
        <taxon>Actinomycetota</taxon>
        <taxon>Actinomycetes</taxon>
        <taxon>Kitasatosporales</taxon>
        <taxon>Streptomycetaceae</taxon>
        <taxon>Streptomyces</taxon>
    </lineage>
</organism>
<protein>
    <recommendedName>
        <fullName evidence="3">Hydroxymethylcytosylglucuronate/cytosylglucurona te synthase</fullName>
    </recommendedName>
</protein>
<dbReference type="Proteomes" id="UP000630936">
    <property type="component" value="Unassembled WGS sequence"/>
</dbReference>
<evidence type="ECO:0000313" key="2">
    <source>
        <dbReference type="Proteomes" id="UP000630936"/>
    </source>
</evidence>
<gene>
    <name evidence="1" type="ORF">GCM10010387_24100</name>
</gene>
<evidence type="ECO:0008006" key="3">
    <source>
        <dbReference type="Google" id="ProtNLM"/>
    </source>
</evidence>